<dbReference type="Gene3D" id="3.40.50.850">
    <property type="entry name" value="Isochorismatase-like"/>
    <property type="match status" value="1"/>
</dbReference>
<gene>
    <name evidence="2" type="ORF">CA2015_3597</name>
</gene>
<name>A0A0H4PEU4_9BACT</name>
<evidence type="ECO:0000259" key="1">
    <source>
        <dbReference type="Pfam" id="PF00857"/>
    </source>
</evidence>
<accession>A0A0H4PEU4</accession>
<organism evidence="2 3">
    <name type="scientific">Cyclobacterium amurskyense</name>
    <dbReference type="NCBI Taxonomy" id="320787"/>
    <lineage>
        <taxon>Bacteria</taxon>
        <taxon>Pseudomonadati</taxon>
        <taxon>Bacteroidota</taxon>
        <taxon>Cytophagia</taxon>
        <taxon>Cytophagales</taxon>
        <taxon>Cyclobacteriaceae</taxon>
        <taxon>Cyclobacterium</taxon>
    </lineage>
</organism>
<dbReference type="SUPFAM" id="SSF52499">
    <property type="entry name" value="Isochorismatase-like hydrolases"/>
    <property type="match status" value="1"/>
</dbReference>
<dbReference type="Proteomes" id="UP000036520">
    <property type="component" value="Chromosome"/>
</dbReference>
<dbReference type="PROSITE" id="PS51257">
    <property type="entry name" value="PROKAR_LIPOPROTEIN"/>
    <property type="match status" value="1"/>
</dbReference>
<feature type="domain" description="Isochorismatase-like" evidence="1">
    <location>
        <begin position="75"/>
        <end position="260"/>
    </location>
</feature>
<dbReference type="EMBL" id="CP012040">
    <property type="protein sequence ID" value="AKP52976.1"/>
    <property type="molecule type" value="Genomic_DNA"/>
</dbReference>
<dbReference type="AlphaFoldDB" id="A0A0H4PEU4"/>
<sequence length="307" mass="35015">MEVKIDMRPLFYLIFLCLPTLILSCQSAQKEEQKSNAVSEVKTVSINLRKKVKSESEANSWETVEYTESWDPKRTAIIVTDMWDRHWCESATQRVAELAPVMNKTLNNAREMGVTIIHAPSGTMDFYIDAPQRKAAMQIPSHKAPEGFPIDDWCYLDKNKEAALPIDDSDGGCDRPCVDGEPCEEMTAWTRQTADISIEDKDFITDQGQEVYNIMVENNIDHIVVMGVHLNMCVLGRPFAIRQLANLDKNVVLMRDMTDTMYNPEMPPYVDHFEGTRLVIDHVEKYWAPTMVSTDFTGDTAFAFNEK</sequence>
<keyword evidence="3" id="KW-1185">Reference proteome</keyword>
<keyword evidence="2" id="KW-0378">Hydrolase</keyword>
<reference evidence="2 3" key="1">
    <citation type="submission" date="2015-07" db="EMBL/GenBank/DDBJ databases">
        <authorList>
            <person name="Kim K.M."/>
        </authorList>
    </citation>
    <scope>NUCLEOTIDE SEQUENCE [LARGE SCALE GENOMIC DNA]</scope>
    <source>
        <strain evidence="2 3">KCTC 12363</strain>
    </source>
</reference>
<dbReference type="InterPro" id="IPR036380">
    <property type="entry name" value="Isochorismatase-like_sf"/>
</dbReference>
<dbReference type="KEGG" id="camu:CA2015_3597"/>
<evidence type="ECO:0000313" key="3">
    <source>
        <dbReference type="Proteomes" id="UP000036520"/>
    </source>
</evidence>
<proteinExistence type="predicted"/>
<dbReference type="STRING" id="320787.CA2015_3597"/>
<protein>
    <submittedName>
        <fullName evidence="2">Isochorismatase hydrolase</fullName>
    </submittedName>
</protein>
<dbReference type="Pfam" id="PF00857">
    <property type="entry name" value="Isochorismatase"/>
    <property type="match status" value="1"/>
</dbReference>
<dbReference type="GO" id="GO:0016787">
    <property type="term" value="F:hydrolase activity"/>
    <property type="evidence" value="ECO:0007669"/>
    <property type="project" value="UniProtKB-KW"/>
</dbReference>
<dbReference type="InterPro" id="IPR000868">
    <property type="entry name" value="Isochorismatase-like_dom"/>
</dbReference>
<evidence type="ECO:0000313" key="2">
    <source>
        <dbReference type="EMBL" id="AKP52976.1"/>
    </source>
</evidence>